<protein>
    <submittedName>
        <fullName evidence="1">Uncharacterized protein</fullName>
    </submittedName>
</protein>
<evidence type="ECO:0000313" key="1">
    <source>
        <dbReference type="EMBL" id="MCP1111202.1"/>
    </source>
</evidence>
<organism evidence="1 2">
    <name type="scientific">Ohessyouella blattaphilus</name>
    <dbReference type="NCBI Taxonomy" id="2949333"/>
    <lineage>
        <taxon>Bacteria</taxon>
        <taxon>Bacillati</taxon>
        <taxon>Bacillota</taxon>
        <taxon>Clostridia</taxon>
        <taxon>Lachnospirales</taxon>
        <taxon>Lachnospiraceae</taxon>
        <taxon>Ohessyouella</taxon>
    </lineage>
</organism>
<reference evidence="1 2" key="1">
    <citation type="journal article" date="2022" name="Genome Biol. Evol.">
        <title>Host diet, physiology and behaviors set the stage for Lachnospiraceae cladogenesis.</title>
        <authorList>
            <person name="Vera-Ponce De Leon A."/>
            <person name="Schneider M."/>
            <person name="Jahnes B.C."/>
            <person name="Sadowski V."/>
            <person name="Camuy-Velez L.A."/>
            <person name="Duan J."/>
            <person name="Sabree Z.L."/>
        </authorList>
    </citation>
    <scope>NUCLEOTIDE SEQUENCE [LARGE SCALE GENOMIC DNA]</scope>
    <source>
        <strain evidence="1 2">PAL227</strain>
    </source>
</reference>
<comment type="caution">
    <text evidence="1">The sequence shown here is derived from an EMBL/GenBank/DDBJ whole genome shotgun (WGS) entry which is preliminary data.</text>
</comment>
<name>A0ABT1EKG6_9FIRM</name>
<proteinExistence type="predicted"/>
<dbReference type="RefSeq" id="WP_262070079.1">
    <property type="nucleotide sequence ID" value="NZ_JAMXOC010000025.1"/>
</dbReference>
<gene>
    <name evidence="1" type="ORF">NK118_13180</name>
</gene>
<sequence length="62" mass="7090">MDKKVEMGGQSFVIDVKSTEGGTWQGSILWVQEQKKIPFRSTLELLRLMDSVMKTVEDSAWN</sequence>
<keyword evidence="2" id="KW-1185">Reference proteome</keyword>
<dbReference type="EMBL" id="JAMZFV010000025">
    <property type="protein sequence ID" value="MCP1111202.1"/>
    <property type="molecule type" value="Genomic_DNA"/>
</dbReference>
<dbReference type="Proteomes" id="UP001523565">
    <property type="component" value="Unassembled WGS sequence"/>
</dbReference>
<evidence type="ECO:0000313" key="2">
    <source>
        <dbReference type="Proteomes" id="UP001523565"/>
    </source>
</evidence>
<accession>A0ABT1EKG6</accession>